<protein>
    <submittedName>
        <fullName evidence="1">Uncharacterized protein</fullName>
    </submittedName>
</protein>
<name>A0A3E2BJ29_9BACT</name>
<reference evidence="1 2" key="1">
    <citation type="submission" date="2018-08" db="EMBL/GenBank/DDBJ databases">
        <title>Genome analysis of the thermophilic bacterium of the candidate phylum Aminicenantes from deep subsurface aquifer revealed its physiology and ecological role.</title>
        <authorList>
            <person name="Kadnikov V.V."/>
            <person name="Mardanov A.V."/>
            <person name="Beletsky A.V."/>
            <person name="Karnachuk O.V."/>
            <person name="Ravin N.V."/>
        </authorList>
    </citation>
    <scope>NUCLEOTIDE SEQUENCE [LARGE SCALE GENOMIC DNA]</scope>
    <source>
        <strain evidence="1">BY38</strain>
    </source>
</reference>
<comment type="caution">
    <text evidence="1">The sequence shown here is derived from an EMBL/GenBank/DDBJ whole genome shotgun (WGS) entry which is preliminary data.</text>
</comment>
<accession>A0A3E2BJ29</accession>
<proteinExistence type="predicted"/>
<dbReference type="AlphaFoldDB" id="A0A3E2BJ29"/>
<organism evidence="1 2">
    <name type="scientific">Candidatus Saccharicenans subterraneus</name>
    <dbReference type="NCBI Taxonomy" id="2508984"/>
    <lineage>
        <taxon>Bacteria</taxon>
        <taxon>Candidatus Aminicenantota</taxon>
        <taxon>Candidatus Aminicenantia</taxon>
        <taxon>Candidatus Aminicenantales</taxon>
        <taxon>Candidatus Saccharicenantaceae</taxon>
        <taxon>Candidatus Saccharicenans</taxon>
    </lineage>
</organism>
<gene>
    <name evidence="1" type="ORF">OP8BY_2472</name>
</gene>
<sequence length="49" mass="5835">MNVFKSSWPGRFVDMIKRQLVKPQEVRYGFYPCKMITFRIKPIVLIESG</sequence>
<evidence type="ECO:0000313" key="2">
    <source>
        <dbReference type="Proteomes" id="UP000257323"/>
    </source>
</evidence>
<evidence type="ECO:0000313" key="1">
    <source>
        <dbReference type="EMBL" id="RFT14694.1"/>
    </source>
</evidence>
<dbReference type="Proteomes" id="UP000257323">
    <property type="component" value="Unassembled WGS sequence"/>
</dbReference>
<dbReference type="EMBL" id="QUAH01000023">
    <property type="protein sequence ID" value="RFT14694.1"/>
    <property type="molecule type" value="Genomic_DNA"/>
</dbReference>